<proteinExistence type="predicted"/>
<feature type="region of interest" description="Disordered" evidence="1">
    <location>
        <begin position="1"/>
        <end position="20"/>
    </location>
</feature>
<reference evidence="2" key="1">
    <citation type="journal article" date="2021" name="Proc. Natl. Acad. Sci. U.S.A.">
        <title>A Catalog of Tens of Thousands of Viruses from Human Metagenomes Reveals Hidden Associations with Chronic Diseases.</title>
        <authorList>
            <person name="Tisza M.J."/>
            <person name="Buck C.B."/>
        </authorList>
    </citation>
    <scope>NUCLEOTIDE SEQUENCE</scope>
    <source>
        <strain evidence="2">CtzRR1</strain>
    </source>
</reference>
<protein>
    <submittedName>
        <fullName evidence="2">Uncharacterized protein</fullName>
    </submittedName>
</protein>
<sequence length="50" mass="5634">MTYQGVRKAAGRSNPNPAAGGRILAEKLLLCAEMWQEIVNFAPRYKENIR</sequence>
<name>A0A8S5NI31_9CAUD</name>
<dbReference type="EMBL" id="BK015166">
    <property type="protein sequence ID" value="DAD93755.1"/>
    <property type="molecule type" value="Genomic_DNA"/>
</dbReference>
<accession>A0A8S5NI31</accession>
<evidence type="ECO:0000313" key="2">
    <source>
        <dbReference type="EMBL" id="DAD93755.1"/>
    </source>
</evidence>
<organism evidence="2">
    <name type="scientific">Myoviridae sp. ctzRR1</name>
    <dbReference type="NCBI Taxonomy" id="2826720"/>
    <lineage>
        <taxon>Viruses</taxon>
        <taxon>Duplodnaviria</taxon>
        <taxon>Heunggongvirae</taxon>
        <taxon>Uroviricota</taxon>
        <taxon>Caudoviricetes</taxon>
    </lineage>
</organism>
<evidence type="ECO:0000256" key="1">
    <source>
        <dbReference type="SAM" id="MobiDB-lite"/>
    </source>
</evidence>